<dbReference type="RefSeq" id="WP_113959197.1">
    <property type="nucleotide sequence ID" value="NZ_QNRR01000005.1"/>
</dbReference>
<dbReference type="Proteomes" id="UP000253426">
    <property type="component" value="Unassembled WGS sequence"/>
</dbReference>
<keyword evidence="1" id="KW-0472">Membrane</keyword>
<accession>A0A366HLA4</accession>
<name>A0A366HLA4_9BACT</name>
<evidence type="ECO:0000313" key="3">
    <source>
        <dbReference type="Proteomes" id="UP000253426"/>
    </source>
</evidence>
<sequence>MLFSQQFFYLLIGLGVLFGLPAFWLFSRGMWPVMTEKSRAAASRGLLVNFLIGVPVFAIALTILTVGGKRGQVGGIIGIAVVSLVAIWGLAGLTGLALHIGSRLWPGCTGDEAWRALWRGGLVVAGVLAIPFIGWYVLFAVLLTIGLGIRVRMWFMRVPQPETQPFPAPVPSPLVTTGTVTTPPLPANAPPLPQAVA</sequence>
<keyword evidence="3" id="KW-1185">Reference proteome</keyword>
<organism evidence="2 3">
    <name type="scientific">Roseimicrobium gellanilyticum</name>
    <dbReference type="NCBI Taxonomy" id="748857"/>
    <lineage>
        <taxon>Bacteria</taxon>
        <taxon>Pseudomonadati</taxon>
        <taxon>Verrucomicrobiota</taxon>
        <taxon>Verrucomicrobiia</taxon>
        <taxon>Verrucomicrobiales</taxon>
        <taxon>Verrucomicrobiaceae</taxon>
        <taxon>Roseimicrobium</taxon>
    </lineage>
</organism>
<gene>
    <name evidence="2" type="ORF">DES53_105117</name>
</gene>
<feature type="transmembrane region" description="Helical" evidence="1">
    <location>
        <begin position="73"/>
        <end position="100"/>
    </location>
</feature>
<evidence type="ECO:0000313" key="2">
    <source>
        <dbReference type="EMBL" id="RBP43718.1"/>
    </source>
</evidence>
<feature type="transmembrane region" description="Helical" evidence="1">
    <location>
        <begin position="46"/>
        <end position="66"/>
    </location>
</feature>
<comment type="caution">
    <text evidence="2">The sequence shown here is derived from an EMBL/GenBank/DDBJ whole genome shotgun (WGS) entry which is preliminary data.</text>
</comment>
<dbReference type="EMBL" id="QNRR01000005">
    <property type="protein sequence ID" value="RBP43718.1"/>
    <property type="molecule type" value="Genomic_DNA"/>
</dbReference>
<dbReference type="OrthoDB" id="195335at2"/>
<evidence type="ECO:0000256" key="1">
    <source>
        <dbReference type="SAM" id="Phobius"/>
    </source>
</evidence>
<feature type="transmembrane region" description="Helical" evidence="1">
    <location>
        <begin position="7"/>
        <end position="26"/>
    </location>
</feature>
<protein>
    <submittedName>
        <fullName evidence="2">Uncharacterized protein</fullName>
    </submittedName>
</protein>
<dbReference type="AlphaFoldDB" id="A0A366HLA4"/>
<keyword evidence="1" id="KW-0812">Transmembrane</keyword>
<keyword evidence="1" id="KW-1133">Transmembrane helix</keyword>
<feature type="transmembrane region" description="Helical" evidence="1">
    <location>
        <begin position="120"/>
        <end position="147"/>
    </location>
</feature>
<proteinExistence type="predicted"/>
<reference evidence="2 3" key="1">
    <citation type="submission" date="2018-06" db="EMBL/GenBank/DDBJ databases">
        <title>Genomic Encyclopedia of Type Strains, Phase IV (KMG-IV): sequencing the most valuable type-strain genomes for metagenomic binning, comparative biology and taxonomic classification.</title>
        <authorList>
            <person name="Goeker M."/>
        </authorList>
    </citation>
    <scope>NUCLEOTIDE SEQUENCE [LARGE SCALE GENOMIC DNA]</scope>
    <source>
        <strain evidence="2 3">DSM 25532</strain>
    </source>
</reference>